<dbReference type="STRING" id="446470.Snas_5770"/>
<feature type="compositionally biased region" description="Pro residues" evidence="10">
    <location>
        <begin position="239"/>
        <end position="251"/>
    </location>
</feature>
<keyword evidence="5" id="KW-0028">Amino-acid biosynthesis</keyword>
<sequence length="251" mass="27292">MWGRRPKLMLFGAIPALLAALLLLGALIGLGFGITDLTDWMTGFAESWPQWLETTIQVFAGVVIFALAIWLSILVFTTLTLLIGDPFYEKIAEAVDDELGGAPVVERGIWKAISISLRDNLRMLGKSIVIGVLLFALGFVPVVGTVLAIIIGALVGGWFLSVELSGYAFQRRGHRYPQYRRMLGRRRGLAIGLGTCVFLLFLIPLGAVLVMPAAVAGSTLLARDVLGENVQRPAQQPTHVPPPSNFYPPQR</sequence>
<dbReference type="Pfam" id="PF07264">
    <property type="entry name" value="EI24"/>
    <property type="match status" value="1"/>
</dbReference>
<dbReference type="KEGG" id="sna:Snas_5770"/>
<evidence type="ECO:0000256" key="9">
    <source>
        <dbReference type="ARBA" id="ARBA00023136"/>
    </source>
</evidence>
<evidence type="ECO:0000256" key="7">
    <source>
        <dbReference type="ARBA" id="ARBA00022989"/>
    </source>
</evidence>
<dbReference type="PANTHER" id="PTHR37468">
    <property type="entry name" value="SULFATE TRANSPORTER CYSZ"/>
    <property type="match status" value="1"/>
</dbReference>
<dbReference type="PANTHER" id="PTHR37468:SF1">
    <property type="entry name" value="SULFATE TRANSPORTER CYSZ"/>
    <property type="match status" value="1"/>
</dbReference>
<keyword evidence="13" id="KW-1185">Reference proteome</keyword>
<keyword evidence="9 11" id="KW-0472">Membrane</keyword>
<dbReference type="InterPro" id="IPR050480">
    <property type="entry name" value="CysZ-like"/>
</dbReference>
<keyword evidence="2" id="KW-0813">Transport</keyword>
<comment type="subcellular location">
    <subcellularLocation>
        <location evidence="1">Membrane</location>
        <topology evidence="1">Multi-pass membrane protein</topology>
    </subcellularLocation>
</comment>
<keyword evidence="7 11" id="KW-1133">Transmembrane helix</keyword>
<evidence type="ECO:0000313" key="13">
    <source>
        <dbReference type="Proteomes" id="UP000000844"/>
    </source>
</evidence>
<feature type="transmembrane region" description="Helical" evidence="11">
    <location>
        <begin position="123"/>
        <end position="140"/>
    </location>
</feature>
<keyword evidence="8" id="KW-0764">Sulfate transport</keyword>
<name>D3PY71_STANL</name>
<dbReference type="GO" id="GO:0000103">
    <property type="term" value="P:sulfate assimilation"/>
    <property type="evidence" value="ECO:0007669"/>
    <property type="project" value="TreeGrafter"/>
</dbReference>
<evidence type="ECO:0000256" key="8">
    <source>
        <dbReference type="ARBA" id="ARBA00023032"/>
    </source>
</evidence>
<accession>D3PY71</accession>
<feature type="region of interest" description="Disordered" evidence="10">
    <location>
        <begin position="232"/>
        <end position="251"/>
    </location>
</feature>
<feature type="transmembrane region" description="Helical" evidence="11">
    <location>
        <begin position="57"/>
        <end position="83"/>
    </location>
</feature>
<feature type="transmembrane region" description="Helical" evidence="11">
    <location>
        <begin position="189"/>
        <end position="215"/>
    </location>
</feature>
<gene>
    <name evidence="12" type="ordered locus">Snas_5770</name>
</gene>
<dbReference type="GO" id="GO:0005886">
    <property type="term" value="C:plasma membrane"/>
    <property type="evidence" value="ECO:0007669"/>
    <property type="project" value="TreeGrafter"/>
</dbReference>
<evidence type="ECO:0000256" key="6">
    <source>
        <dbReference type="ARBA" id="ARBA00022692"/>
    </source>
</evidence>
<evidence type="ECO:0008006" key="14">
    <source>
        <dbReference type="Google" id="ProtNLM"/>
    </source>
</evidence>
<keyword evidence="6 11" id="KW-0812">Transmembrane</keyword>
<keyword evidence="3" id="KW-1003">Cell membrane</keyword>
<evidence type="ECO:0000256" key="5">
    <source>
        <dbReference type="ARBA" id="ARBA00022605"/>
    </source>
</evidence>
<keyword evidence="4" id="KW-0997">Cell inner membrane</keyword>
<reference evidence="12 13" key="1">
    <citation type="journal article" date="2009" name="Stand. Genomic Sci.">
        <title>Complete genome sequence of Stackebrandtia nassauensis type strain (LLR-40K-21).</title>
        <authorList>
            <person name="Munk C."/>
            <person name="Lapidus A."/>
            <person name="Copeland A."/>
            <person name="Jando M."/>
            <person name="Mayilraj S."/>
            <person name="Glavina Del Rio T."/>
            <person name="Nolan M."/>
            <person name="Chen F."/>
            <person name="Lucas S."/>
            <person name="Tice H."/>
            <person name="Cheng J.F."/>
            <person name="Han C."/>
            <person name="Detter J.C."/>
            <person name="Bruce D."/>
            <person name="Goodwin L."/>
            <person name="Chain P."/>
            <person name="Pitluck S."/>
            <person name="Goker M."/>
            <person name="Ovchinikova G."/>
            <person name="Pati A."/>
            <person name="Ivanova N."/>
            <person name="Mavromatis K."/>
            <person name="Chen A."/>
            <person name="Palaniappan K."/>
            <person name="Land M."/>
            <person name="Hauser L."/>
            <person name="Chang Y.J."/>
            <person name="Jeffries C.D."/>
            <person name="Bristow J."/>
            <person name="Eisen J.A."/>
            <person name="Markowitz V."/>
            <person name="Hugenholtz P."/>
            <person name="Kyrpides N.C."/>
            <person name="Klenk H.P."/>
        </authorList>
    </citation>
    <scope>NUCLEOTIDE SEQUENCE [LARGE SCALE GENOMIC DNA]</scope>
    <source>
        <strain evidence="13">DSM 44728 / CIP 108903 / NRRL B-16338 / NBRC 102104 / LLR-40K-21</strain>
    </source>
</reference>
<feature type="transmembrane region" description="Helical" evidence="11">
    <location>
        <begin position="146"/>
        <end position="169"/>
    </location>
</feature>
<evidence type="ECO:0000256" key="1">
    <source>
        <dbReference type="ARBA" id="ARBA00004141"/>
    </source>
</evidence>
<protein>
    <recommendedName>
        <fullName evidence="14">CysZ protein</fullName>
    </recommendedName>
</protein>
<dbReference type="HOGENOM" id="CLU_070331_0_0_11"/>
<evidence type="ECO:0000256" key="2">
    <source>
        <dbReference type="ARBA" id="ARBA00022448"/>
    </source>
</evidence>
<dbReference type="GO" id="GO:0019344">
    <property type="term" value="P:cysteine biosynthetic process"/>
    <property type="evidence" value="ECO:0007669"/>
    <property type="project" value="TreeGrafter"/>
</dbReference>
<organism evidence="12 13">
    <name type="scientific">Stackebrandtia nassauensis (strain DSM 44728 / CIP 108903 / NRRL B-16338 / NBRC 102104 / LLR-40K-21)</name>
    <dbReference type="NCBI Taxonomy" id="446470"/>
    <lineage>
        <taxon>Bacteria</taxon>
        <taxon>Bacillati</taxon>
        <taxon>Actinomycetota</taxon>
        <taxon>Actinomycetes</taxon>
        <taxon>Glycomycetales</taxon>
        <taxon>Glycomycetaceae</taxon>
        <taxon>Stackebrandtia</taxon>
    </lineage>
</organism>
<evidence type="ECO:0000256" key="11">
    <source>
        <dbReference type="SAM" id="Phobius"/>
    </source>
</evidence>
<evidence type="ECO:0000256" key="4">
    <source>
        <dbReference type="ARBA" id="ARBA00022519"/>
    </source>
</evidence>
<dbReference type="eggNOG" id="COG2981">
    <property type="taxonomic scope" value="Bacteria"/>
</dbReference>
<dbReference type="EMBL" id="CP001778">
    <property type="protein sequence ID" value="ADD45400.1"/>
    <property type="molecule type" value="Genomic_DNA"/>
</dbReference>
<proteinExistence type="predicted"/>
<evidence type="ECO:0000256" key="3">
    <source>
        <dbReference type="ARBA" id="ARBA00022475"/>
    </source>
</evidence>
<evidence type="ECO:0000256" key="10">
    <source>
        <dbReference type="SAM" id="MobiDB-lite"/>
    </source>
</evidence>
<dbReference type="GO" id="GO:0009675">
    <property type="term" value="F:high-affinity sulfate:proton symporter activity"/>
    <property type="evidence" value="ECO:0007669"/>
    <property type="project" value="TreeGrafter"/>
</dbReference>
<dbReference type="AlphaFoldDB" id="D3PY71"/>
<dbReference type="Proteomes" id="UP000000844">
    <property type="component" value="Chromosome"/>
</dbReference>
<evidence type="ECO:0000313" key="12">
    <source>
        <dbReference type="EMBL" id="ADD45400.1"/>
    </source>
</evidence>
<dbReference type="InterPro" id="IPR059112">
    <property type="entry name" value="CysZ/EI24"/>
</dbReference>